<name>A0A1C9CHF3_PALPL</name>
<sequence length="621" mass="71394">MNISWEWLQKLVDLKGISIESIVERLTLAGFEVEDIIELPYNHKLLEVSSTTNRADTLSMMGIAKEVSAIINRELKTNTNQAPLYIYNKPLELNTNTPSKILQTKIINFHINSTPPWIQSILMNYGIQIENNIIDILNFIDLKWAKKFSVKRTTSPEIEAYNRAKILYLYYDQTNNNGQDIQDGISQADLLTAYNECMLLIAHIYDGVVSTTYYFSSNNRVNQPVYLRNLTLQDTLGPYSSLQKISINYSSLITKSIQILIKLGFIVKQYSTDLAILVPLNRVDDVYREIDIIEEISRVYGFDKFLDRLPVSRFKGSKKHTTHRLSHIRNVLRSNGYHETTHSPLEDNFANTIVVYNPLIGEFNSLKENLLNNLLKSNISNIKQGNGAVNIFETGRVFTKSSYYNEVIHLACIFGGDMQSRRSWSEDPLDLDWFQAKGQVEEIFERLNVDISWSELGENLNFNKNTYCFFKNHECAVLTIDSRSIGIFGCLRPSLYNVNGLTTPLYGFEILINEFISPLCSAKIFRTYSKYPSIVRDITITFDARITVETIIDTILDNNNSIIESVKLCSLYEVQQEGQKNRNLSFRITYRSVNKTLTSIIIDELECQIKEELKSKFKVNL</sequence>
<dbReference type="SUPFAM" id="SSF46955">
    <property type="entry name" value="Putative DNA-binding domain"/>
    <property type="match status" value="2"/>
</dbReference>
<dbReference type="GeneID" id="29070284"/>
<dbReference type="SUPFAM" id="SSF55681">
    <property type="entry name" value="Class II aaRS and biotin synthetases"/>
    <property type="match status" value="1"/>
</dbReference>
<keyword evidence="7" id="KW-0460">Magnesium</keyword>
<evidence type="ECO:0000256" key="8">
    <source>
        <dbReference type="ARBA" id="ARBA00022917"/>
    </source>
</evidence>
<proteinExistence type="predicted"/>
<dbReference type="InterPro" id="IPR009061">
    <property type="entry name" value="DNA-bd_dom_put_sf"/>
</dbReference>
<dbReference type="Pfam" id="PF03484">
    <property type="entry name" value="B5"/>
    <property type="match status" value="1"/>
</dbReference>
<reference evidence="12" key="1">
    <citation type="journal article" date="2018" name="PLoS ONE">
        <title>Plastid genome analysis of three Nemaliophycidae red algal species suggests environmental adaptation for iron limited habitats.</title>
        <authorList>
            <person name="Cho C.H."/>
            <person name="Choi J.W."/>
            <person name="Lam D.W."/>
            <person name="Kim K.M."/>
            <person name="Yoon H.S."/>
        </authorList>
    </citation>
    <scope>NUCLEOTIDE SEQUENCE</scope>
</reference>
<dbReference type="InterPro" id="IPR005121">
    <property type="entry name" value="Fdx_antiC-bd"/>
</dbReference>
<dbReference type="PROSITE" id="PS51483">
    <property type="entry name" value="B5"/>
    <property type="match status" value="1"/>
</dbReference>
<gene>
    <name evidence="12" type="primary">syfB</name>
    <name evidence="12" type="ORF">Palma_150</name>
</gene>
<evidence type="ECO:0000256" key="4">
    <source>
        <dbReference type="ARBA" id="ARBA00022723"/>
    </source>
</evidence>
<protein>
    <recommendedName>
        <fullName evidence="2">phenylalanine--tRNA ligase</fullName>
        <ecNumber evidence="2">6.1.1.20</ecNumber>
    </recommendedName>
</protein>
<dbReference type="InterPro" id="IPR041616">
    <property type="entry name" value="PheRS_beta_core"/>
</dbReference>
<dbReference type="Gene3D" id="3.30.56.10">
    <property type="match status" value="2"/>
</dbReference>
<dbReference type="AlphaFoldDB" id="A0A1C9CHF3"/>
<keyword evidence="4" id="KW-0479">Metal-binding</keyword>
<dbReference type="PROSITE" id="PS51447">
    <property type="entry name" value="FDX_ACB"/>
    <property type="match status" value="1"/>
</dbReference>
<dbReference type="InterPro" id="IPR036690">
    <property type="entry name" value="Fdx_antiC-bd_sf"/>
</dbReference>
<dbReference type="PANTHER" id="PTHR10947">
    <property type="entry name" value="PHENYLALANYL-TRNA SYNTHETASE BETA CHAIN AND LEUCINE-RICH REPEAT-CONTAINING PROTEIN 47"/>
    <property type="match status" value="1"/>
</dbReference>
<evidence type="ECO:0000256" key="7">
    <source>
        <dbReference type="ARBA" id="ARBA00022842"/>
    </source>
</evidence>
<evidence type="ECO:0000313" key="12">
    <source>
        <dbReference type="EMBL" id="AOM67782.1"/>
    </source>
</evidence>
<dbReference type="GO" id="GO:0000287">
    <property type="term" value="F:magnesium ion binding"/>
    <property type="evidence" value="ECO:0007669"/>
    <property type="project" value="InterPro"/>
</dbReference>
<evidence type="ECO:0000259" key="10">
    <source>
        <dbReference type="PROSITE" id="PS51447"/>
    </source>
</evidence>
<dbReference type="GO" id="GO:0003723">
    <property type="term" value="F:RNA binding"/>
    <property type="evidence" value="ECO:0007669"/>
    <property type="project" value="InterPro"/>
</dbReference>
<keyword evidence="12" id="KW-0934">Plastid</keyword>
<dbReference type="InterPro" id="IPR045060">
    <property type="entry name" value="Phe-tRNA-ligase_IIc_bsu"/>
</dbReference>
<evidence type="ECO:0000256" key="3">
    <source>
        <dbReference type="ARBA" id="ARBA00022598"/>
    </source>
</evidence>
<evidence type="ECO:0000256" key="1">
    <source>
        <dbReference type="ARBA" id="ARBA00001946"/>
    </source>
</evidence>
<geneLocation type="plastid" evidence="12"/>
<dbReference type="PANTHER" id="PTHR10947:SF3">
    <property type="entry name" value="LEUCINE-RICH REPEAT-CONTAINING PROTEIN 47"/>
    <property type="match status" value="1"/>
</dbReference>
<dbReference type="InterPro" id="IPR045864">
    <property type="entry name" value="aa-tRNA-synth_II/BPL/LPL"/>
</dbReference>
<dbReference type="RefSeq" id="YP_009294342.1">
    <property type="nucleotide sequence ID" value="NC_031147.1"/>
</dbReference>
<keyword evidence="3" id="KW-0436">Ligase</keyword>
<dbReference type="SMART" id="SM00896">
    <property type="entry name" value="FDX-ACB"/>
    <property type="match status" value="1"/>
</dbReference>
<dbReference type="SUPFAM" id="SSF54991">
    <property type="entry name" value="Anticodon-binding domain of PheRS"/>
    <property type="match status" value="1"/>
</dbReference>
<evidence type="ECO:0000256" key="5">
    <source>
        <dbReference type="ARBA" id="ARBA00022741"/>
    </source>
</evidence>
<dbReference type="Pfam" id="PF03147">
    <property type="entry name" value="FDX-ACB"/>
    <property type="match status" value="1"/>
</dbReference>
<feature type="domain" description="B5" evidence="11">
    <location>
        <begin position="220"/>
        <end position="307"/>
    </location>
</feature>
<dbReference type="InterPro" id="IPR005147">
    <property type="entry name" value="tRNA_synthase_B5-dom"/>
</dbReference>
<accession>A0A1C9CHF3</accession>
<evidence type="ECO:0000256" key="6">
    <source>
        <dbReference type="ARBA" id="ARBA00022840"/>
    </source>
</evidence>
<dbReference type="GO" id="GO:0006432">
    <property type="term" value="P:phenylalanyl-tRNA aminoacylation"/>
    <property type="evidence" value="ECO:0007669"/>
    <property type="project" value="InterPro"/>
</dbReference>
<dbReference type="SMART" id="SM00874">
    <property type="entry name" value="B5"/>
    <property type="match status" value="1"/>
</dbReference>
<dbReference type="Gene3D" id="3.30.930.10">
    <property type="entry name" value="Bira Bifunctional Protein, Domain 2"/>
    <property type="match status" value="1"/>
</dbReference>
<keyword evidence="6" id="KW-0067">ATP-binding</keyword>
<evidence type="ECO:0000256" key="9">
    <source>
        <dbReference type="ARBA" id="ARBA00023146"/>
    </source>
</evidence>
<dbReference type="GO" id="GO:0004826">
    <property type="term" value="F:phenylalanine-tRNA ligase activity"/>
    <property type="evidence" value="ECO:0007669"/>
    <property type="project" value="UniProtKB-EC"/>
</dbReference>
<dbReference type="GO" id="GO:0005524">
    <property type="term" value="F:ATP binding"/>
    <property type="evidence" value="ECO:0007669"/>
    <property type="project" value="UniProtKB-KW"/>
</dbReference>
<keyword evidence="9 12" id="KW-0030">Aminoacyl-tRNA synthetase</keyword>
<dbReference type="Pfam" id="PF17759">
    <property type="entry name" value="tRNA_synthFbeta"/>
    <property type="match status" value="1"/>
</dbReference>
<dbReference type="EMBL" id="KX284726">
    <property type="protein sequence ID" value="AOM67782.1"/>
    <property type="molecule type" value="Genomic_DNA"/>
</dbReference>
<evidence type="ECO:0000256" key="2">
    <source>
        <dbReference type="ARBA" id="ARBA00012814"/>
    </source>
</evidence>
<keyword evidence="5" id="KW-0547">Nucleotide-binding</keyword>
<dbReference type="Gene3D" id="3.30.70.380">
    <property type="entry name" value="Ferrodoxin-fold anticodon-binding domain"/>
    <property type="match status" value="1"/>
</dbReference>
<organism evidence="12">
    <name type="scientific">Palmaria palmata</name>
    <name type="common">Dulse</name>
    <name type="synonym">Rhodymenia palmata</name>
    <dbReference type="NCBI Taxonomy" id="2822"/>
    <lineage>
        <taxon>Eukaryota</taxon>
        <taxon>Rhodophyta</taxon>
        <taxon>Florideophyceae</taxon>
        <taxon>Nemaliophycidae</taxon>
        <taxon>Palmariales</taxon>
        <taxon>Palmariaceae</taxon>
        <taxon>Palmaria</taxon>
    </lineage>
</organism>
<keyword evidence="8" id="KW-0648">Protein biosynthesis</keyword>
<dbReference type="EC" id="6.1.1.20" evidence="2"/>
<evidence type="ECO:0000259" key="11">
    <source>
        <dbReference type="PROSITE" id="PS51483"/>
    </source>
</evidence>
<feature type="domain" description="FDX-ACB" evidence="10">
    <location>
        <begin position="529"/>
        <end position="621"/>
    </location>
</feature>
<comment type="cofactor">
    <cofactor evidence="1">
        <name>Mg(2+)</name>
        <dbReference type="ChEBI" id="CHEBI:18420"/>
    </cofactor>
</comment>